<keyword evidence="13 15" id="KW-0067">ATP-binding</keyword>
<dbReference type="GO" id="GO:0048598">
    <property type="term" value="P:embryonic morphogenesis"/>
    <property type="evidence" value="ECO:0007669"/>
    <property type="project" value="TreeGrafter"/>
</dbReference>
<feature type="compositionally biased region" description="Low complexity" evidence="17">
    <location>
        <begin position="1092"/>
        <end position="1101"/>
    </location>
</feature>
<dbReference type="FunFam" id="1.10.510.10:FF:000751">
    <property type="entry name" value="Non-specific serine/threonine protein kinase"/>
    <property type="match status" value="1"/>
</dbReference>
<keyword evidence="10" id="KW-0863">Zinc-finger</keyword>
<dbReference type="OrthoDB" id="3638488at2759"/>
<dbReference type="SUPFAM" id="SSF56112">
    <property type="entry name" value="Protein kinase-like (PK-like)"/>
    <property type="match status" value="1"/>
</dbReference>
<evidence type="ECO:0000259" key="18">
    <source>
        <dbReference type="PROSITE" id="PS50011"/>
    </source>
</evidence>
<proteinExistence type="predicted"/>
<dbReference type="InterPro" id="IPR011009">
    <property type="entry name" value="Kinase-like_dom_sf"/>
</dbReference>
<feature type="region of interest" description="Disordered" evidence="17">
    <location>
        <begin position="1090"/>
        <end position="1114"/>
    </location>
</feature>
<evidence type="ECO:0000256" key="15">
    <source>
        <dbReference type="PROSITE-ProRule" id="PRU10141"/>
    </source>
</evidence>
<dbReference type="CDD" id="cd20813">
    <property type="entry name" value="C1_ROCK"/>
    <property type="match status" value="1"/>
</dbReference>
<reference evidence="21 22" key="1">
    <citation type="journal article" date="2015" name="Genome Biol.">
        <title>Comparative genomics of Steinernema reveals deeply conserved gene regulatory networks.</title>
        <authorList>
            <person name="Dillman A.R."/>
            <person name="Macchietto M."/>
            <person name="Porter C.F."/>
            <person name="Rogers A."/>
            <person name="Williams B."/>
            <person name="Antoshechkin I."/>
            <person name="Lee M.M."/>
            <person name="Goodwin Z."/>
            <person name="Lu X."/>
            <person name="Lewis E.E."/>
            <person name="Goodrich-Blair H."/>
            <person name="Stock S.P."/>
            <person name="Adams B.J."/>
            <person name="Sternberg P.W."/>
            <person name="Mortazavi A."/>
        </authorList>
    </citation>
    <scope>NUCLEOTIDE SEQUENCE [LARGE SCALE GENOMIC DNA]</scope>
    <source>
        <strain evidence="21 22">ALL</strain>
    </source>
</reference>
<dbReference type="SMART" id="SM00109">
    <property type="entry name" value="C1"/>
    <property type="match status" value="1"/>
</dbReference>
<keyword evidence="14 16" id="KW-0175">Coiled coil</keyword>
<accession>A0A4U5PB01</accession>
<dbReference type="EMBL" id="AZBU02000002">
    <property type="protein sequence ID" value="TKR93311.1"/>
    <property type="molecule type" value="Genomic_DNA"/>
</dbReference>
<dbReference type="InterPro" id="IPR017441">
    <property type="entry name" value="Protein_kinase_ATP_BS"/>
</dbReference>
<dbReference type="PROSITE" id="PS50081">
    <property type="entry name" value="ZF_DAG_PE_2"/>
    <property type="match status" value="1"/>
</dbReference>
<evidence type="ECO:0000256" key="11">
    <source>
        <dbReference type="ARBA" id="ARBA00022777"/>
    </source>
</evidence>
<dbReference type="InterPro" id="IPR050839">
    <property type="entry name" value="Rho-assoc_Ser/Thr_Kinase"/>
</dbReference>
<keyword evidence="8" id="KW-0479">Metal-binding</keyword>
<evidence type="ECO:0000256" key="7">
    <source>
        <dbReference type="ARBA" id="ARBA00022679"/>
    </source>
</evidence>
<dbReference type="InterPro" id="IPR000961">
    <property type="entry name" value="AGC-kinase_C"/>
</dbReference>
<dbReference type="InterPro" id="IPR011993">
    <property type="entry name" value="PH-like_dom_sf"/>
</dbReference>
<dbReference type="PANTHER" id="PTHR22988:SF73">
    <property type="entry name" value="RHO-ASSOCIATED PROTEIN KINASE"/>
    <property type="match status" value="1"/>
</dbReference>
<keyword evidence="6" id="KW-0597">Phosphoprotein</keyword>
<dbReference type="EC" id="2.7.11.1" evidence="3"/>
<evidence type="ECO:0000256" key="17">
    <source>
        <dbReference type="SAM" id="MobiDB-lite"/>
    </source>
</evidence>
<evidence type="ECO:0000256" key="5">
    <source>
        <dbReference type="ARBA" id="ARBA00022527"/>
    </source>
</evidence>
<dbReference type="GO" id="GO:1901888">
    <property type="term" value="P:regulation of cell junction assembly"/>
    <property type="evidence" value="ECO:0007669"/>
    <property type="project" value="TreeGrafter"/>
</dbReference>
<feature type="domain" description="Phorbol-ester/DAG-type" evidence="19">
    <location>
        <begin position="991"/>
        <end position="1044"/>
    </location>
</feature>
<keyword evidence="12" id="KW-0862">Zinc</keyword>
<evidence type="ECO:0000256" key="14">
    <source>
        <dbReference type="ARBA" id="ARBA00023054"/>
    </source>
</evidence>
<dbReference type="InterPro" id="IPR046349">
    <property type="entry name" value="C1-like_sf"/>
</dbReference>
<dbReference type="InterPro" id="IPR000719">
    <property type="entry name" value="Prot_kinase_dom"/>
</dbReference>
<dbReference type="InterPro" id="IPR002219">
    <property type="entry name" value="PKC_DAG/PE"/>
</dbReference>
<dbReference type="PROSITE" id="PS00108">
    <property type="entry name" value="PROTEIN_KINASE_ST"/>
    <property type="match status" value="1"/>
</dbReference>
<keyword evidence="11" id="KW-0418">Kinase</keyword>
<organism evidence="21 22">
    <name type="scientific">Steinernema carpocapsae</name>
    <name type="common">Entomopathogenic nematode</name>
    <dbReference type="NCBI Taxonomy" id="34508"/>
    <lineage>
        <taxon>Eukaryota</taxon>
        <taxon>Metazoa</taxon>
        <taxon>Ecdysozoa</taxon>
        <taxon>Nematoda</taxon>
        <taxon>Chromadorea</taxon>
        <taxon>Rhabditida</taxon>
        <taxon>Tylenchina</taxon>
        <taxon>Panagrolaimomorpha</taxon>
        <taxon>Strongyloidoidea</taxon>
        <taxon>Steinernematidae</taxon>
        <taxon>Steinernema</taxon>
    </lineage>
</organism>
<dbReference type="SMART" id="SM00220">
    <property type="entry name" value="S_TKc"/>
    <property type="match status" value="1"/>
</dbReference>
<dbReference type="Gene3D" id="2.30.29.30">
    <property type="entry name" value="Pleckstrin-homology domain (PH domain)/Phosphotyrosine-binding domain (PTB)"/>
    <property type="match status" value="1"/>
</dbReference>
<comment type="subcellular location">
    <subcellularLocation>
        <location evidence="2">Cytoplasm</location>
    </subcellularLocation>
</comment>
<dbReference type="PROSITE" id="PS51285">
    <property type="entry name" value="AGC_KINASE_CTER"/>
    <property type="match status" value="1"/>
</dbReference>
<dbReference type="InterPro" id="IPR008271">
    <property type="entry name" value="Ser/Thr_kinase_AS"/>
</dbReference>
<feature type="domain" description="Protein kinase" evidence="18">
    <location>
        <begin position="69"/>
        <end position="331"/>
    </location>
</feature>
<feature type="region of interest" description="Disordered" evidence="17">
    <location>
        <begin position="777"/>
        <end position="803"/>
    </location>
</feature>
<dbReference type="Gene3D" id="1.10.510.10">
    <property type="entry name" value="Transferase(Phosphotransferase) domain 1"/>
    <property type="match status" value="1"/>
</dbReference>
<keyword evidence="9 15" id="KW-0547">Nucleotide-binding</keyword>
<evidence type="ECO:0000256" key="6">
    <source>
        <dbReference type="ARBA" id="ARBA00022553"/>
    </source>
</evidence>
<protein>
    <recommendedName>
        <fullName evidence="3">non-specific serine/threonine protein kinase</fullName>
        <ecNumber evidence="3">2.7.11.1</ecNumber>
    </recommendedName>
</protein>
<evidence type="ECO:0000256" key="9">
    <source>
        <dbReference type="ARBA" id="ARBA00022741"/>
    </source>
</evidence>
<dbReference type="Pfam" id="PF00069">
    <property type="entry name" value="Pkinase"/>
    <property type="match status" value="1"/>
</dbReference>
<evidence type="ECO:0000256" key="4">
    <source>
        <dbReference type="ARBA" id="ARBA00022490"/>
    </source>
</evidence>
<evidence type="ECO:0000259" key="20">
    <source>
        <dbReference type="PROSITE" id="PS51285"/>
    </source>
</evidence>
<evidence type="ECO:0000256" key="13">
    <source>
        <dbReference type="ARBA" id="ARBA00022840"/>
    </source>
</evidence>
<reference evidence="21 22" key="2">
    <citation type="journal article" date="2019" name="G3 (Bethesda)">
        <title>Hybrid Assembly of the Genome of the Entomopathogenic Nematode Steinernema carpocapsae Identifies the X-Chromosome.</title>
        <authorList>
            <person name="Serra L."/>
            <person name="Macchietto M."/>
            <person name="Macias-Munoz A."/>
            <person name="McGill C.J."/>
            <person name="Rodriguez I.M."/>
            <person name="Rodriguez B."/>
            <person name="Murad R."/>
            <person name="Mortazavi A."/>
        </authorList>
    </citation>
    <scope>NUCLEOTIDE SEQUENCE [LARGE SCALE GENOMIC DNA]</scope>
    <source>
        <strain evidence="21 22">ALL</strain>
    </source>
</reference>
<name>A0A4U5PB01_STECR</name>
<evidence type="ECO:0000256" key="3">
    <source>
        <dbReference type="ARBA" id="ARBA00012513"/>
    </source>
</evidence>
<evidence type="ECO:0000256" key="10">
    <source>
        <dbReference type="ARBA" id="ARBA00022771"/>
    </source>
</evidence>
<dbReference type="GO" id="GO:0030866">
    <property type="term" value="P:cortical actin cytoskeleton organization"/>
    <property type="evidence" value="ECO:0007669"/>
    <property type="project" value="TreeGrafter"/>
</dbReference>
<keyword evidence="7" id="KW-0808">Transferase</keyword>
<evidence type="ECO:0000313" key="22">
    <source>
        <dbReference type="Proteomes" id="UP000298663"/>
    </source>
</evidence>
<evidence type="ECO:0000259" key="19">
    <source>
        <dbReference type="PROSITE" id="PS50081"/>
    </source>
</evidence>
<evidence type="ECO:0000256" key="1">
    <source>
        <dbReference type="ARBA" id="ARBA00001946"/>
    </source>
</evidence>
<sequence>MEEAEELLEELLDCRTNGGVETLLDAISALVADCSYPLVRQQKNIDSFLLRYERWVKKLSAYRMKISDFDVLKTIGRGAYGEVQLVRNKKTKNLYALKLLDKQEMIRRSDSAFYWHERDIMAHTNSQWIVRLHYAFQDTRFLYMVMEYMPGGDLATNLLPNEVSEETARFFVAELVLALDVIHRIGYLHRDVKPDNLLIAANGHVKLADFGTCVRFDADGLVRCANAVGTPDYISPEALNTQGVEGVYGRELDWWSVGVILYELLVGTPPFYDDSLMQCYWKIQNHATSLTFPSDAEISPEAVDLIKKFLSEKSVRLGRDGTDEIKAHPFFRNDKWTFEKIGEATSPVIPHLESDDDTSHFYELDDENATRDSFQVPRTFVGNHLPFVGFTYSNELSPVEVIARKTSSIGLPSPGPLNPNARNKAEEIFERELVDRLQLENGDLARDLEVKEFELREAETSLVKKDSKIQDLQEEILRSREENKRKNECEKELNKKIEELERSGEVERLKAEVKKAEEEVAKAKEEILKEVQRNEEVEKKLVKLNETIEEQKKVEESLRADIEELTKAEVPLENGLCQHKENGVSDDEDFKKMKLKAVLMFGQVLRLSTENLSIKGSNEKLQRELSDLKIPESEPGEILARRRTISETHGINQSLEFAIMDFKEQLKTEQRFIKLYKAEIESKENEVNGLKELVAELEESLRATQSELQVMRVIRSQMHMAVEQLDKDKTMVDVELRQVNQIHVKQLAAKEKEIEMLTKREADLLADIETLQDENEDLKHASSTSSLAAPISPDSAHSSPSSTISIETLVPKEEGLRASHHNLKEKLFRTGKVGDRLLRISEKSARVREWTSASLSRDSGVLSPSFDSSFLPDIMSSLPIECRCFVRTLQSKRKHCWLPVVFRISENRISVRKENNDVHEAVSARNLFHVRRVGAADVRFASETELPTIFQILYRTTNMESTRRELSYPASIFSTVEPRNRRRVDSLESRNHHLVELTYHLSTTCDYCKGQLSHWFRPRPALECKRCRMKFHAHHRDRNELPYCRIGSDEGENATGEMLIRCMDEANCNFLISHLRAYIQMHLSTASKLRKQSSSASTTSKQRPKSVLLESRII</sequence>
<feature type="coiled-coil region" evidence="16">
    <location>
        <begin position="666"/>
        <end position="707"/>
    </location>
</feature>
<dbReference type="Gene3D" id="3.30.60.20">
    <property type="match status" value="1"/>
</dbReference>
<evidence type="ECO:0000256" key="16">
    <source>
        <dbReference type="SAM" id="Coils"/>
    </source>
</evidence>
<dbReference type="PROSITE" id="PS00107">
    <property type="entry name" value="PROTEIN_KINASE_ATP"/>
    <property type="match status" value="1"/>
</dbReference>
<comment type="cofactor">
    <cofactor evidence="1">
        <name>Mg(2+)</name>
        <dbReference type="ChEBI" id="CHEBI:18420"/>
    </cofactor>
</comment>
<keyword evidence="5" id="KW-0723">Serine/threonine-protein kinase</keyword>
<dbReference type="GO" id="GO:0000281">
    <property type="term" value="P:mitotic cytokinesis"/>
    <property type="evidence" value="ECO:0007669"/>
    <property type="project" value="TreeGrafter"/>
</dbReference>
<dbReference type="GO" id="GO:0005524">
    <property type="term" value="F:ATP binding"/>
    <property type="evidence" value="ECO:0007669"/>
    <property type="project" value="UniProtKB-UniRule"/>
</dbReference>
<dbReference type="Gene3D" id="3.30.200.20">
    <property type="entry name" value="Phosphorylase Kinase, domain 1"/>
    <property type="match status" value="1"/>
</dbReference>
<dbReference type="Proteomes" id="UP000298663">
    <property type="component" value="Unassembled WGS sequence"/>
</dbReference>
<evidence type="ECO:0000256" key="8">
    <source>
        <dbReference type="ARBA" id="ARBA00022723"/>
    </source>
</evidence>
<dbReference type="PANTHER" id="PTHR22988">
    <property type="entry name" value="MYOTONIC DYSTROPHY S/T KINASE-RELATED"/>
    <property type="match status" value="1"/>
</dbReference>
<keyword evidence="22" id="KW-1185">Reference proteome</keyword>
<feature type="binding site" evidence="15">
    <location>
        <position position="98"/>
    </location>
    <ligand>
        <name>ATP</name>
        <dbReference type="ChEBI" id="CHEBI:30616"/>
    </ligand>
</feature>
<dbReference type="SUPFAM" id="SSF57889">
    <property type="entry name" value="Cysteine-rich domain"/>
    <property type="match status" value="1"/>
</dbReference>
<dbReference type="GO" id="GO:0005737">
    <property type="term" value="C:cytoplasm"/>
    <property type="evidence" value="ECO:0007669"/>
    <property type="project" value="UniProtKB-SubCell"/>
</dbReference>
<dbReference type="GO" id="GO:0007266">
    <property type="term" value="P:Rho protein signal transduction"/>
    <property type="evidence" value="ECO:0007669"/>
    <property type="project" value="TreeGrafter"/>
</dbReference>
<evidence type="ECO:0000313" key="21">
    <source>
        <dbReference type="EMBL" id="TKR93311.1"/>
    </source>
</evidence>
<feature type="domain" description="AGC-kinase C-terminal" evidence="20">
    <location>
        <begin position="332"/>
        <end position="402"/>
    </location>
</feature>
<dbReference type="GO" id="GO:0005856">
    <property type="term" value="C:cytoskeleton"/>
    <property type="evidence" value="ECO:0007669"/>
    <property type="project" value="TreeGrafter"/>
</dbReference>
<evidence type="ECO:0000256" key="12">
    <source>
        <dbReference type="ARBA" id="ARBA00022833"/>
    </source>
</evidence>
<dbReference type="AlphaFoldDB" id="A0A4U5PB01"/>
<dbReference type="STRING" id="34508.A0A4U5PB01"/>
<dbReference type="GO" id="GO:0031032">
    <property type="term" value="P:actomyosin structure organization"/>
    <property type="evidence" value="ECO:0007669"/>
    <property type="project" value="TreeGrafter"/>
</dbReference>
<dbReference type="GO" id="GO:0008270">
    <property type="term" value="F:zinc ion binding"/>
    <property type="evidence" value="ECO:0007669"/>
    <property type="project" value="UniProtKB-KW"/>
</dbReference>
<evidence type="ECO:0000256" key="2">
    <source>
        <dbReference type="ARBA" id="ARBA00004496"/>
    </source>
</evidence>
<feature type="compositionally biased region" description="Low complexity" evidence="17">
    <location>
        <begin position="788"/>
        <end position="803"/>
    </location>
</feature>
<gene>
    <name evidence="21" type="ORF">L596_007793</name>
</gene>
<feature type="coiled-coil region" evidence="16">
    <location>
        <begin position="455"/>
        <end position="568"/>
    </location>
</feature>
<comment type="caution">
    <text evidence="21">The sequence shown here is derived from an EMBL/GenBank/DDBJ whole genome shotgun (WGS) entry which is preliminary data.</text>
</comment>
<dbReference type="FunFam" id="3.30.200.20:FF:000017">
    <property type="entry name" value="Non-specific serine/threonine protein kinase"/>
    <property type="match status" value="1"/>
</dbReference>
<keyword evidence="4" id="KW-0963">Cytoplasm</keyword>
<dbReference type="PROSITE" id="PS50011">
    <property type="entry name" value="PROTEIN_KINASE_DOM"/>
    <property type="match status" value="1"/>
</dbReference>
<dbReference type="GO" id="GO:0072518">
    <property type="term" value="F:Rho-dependent protein serine/threonine kinase activity"/>
    <property type="evidence" value="ECO:0007669"/>
    <property type="project" value="TreeGrafter"/>
</dbReference>